<name>A0A8S5PYJ0_9CAUD</name>
<protein>
    <submittedName>
        <fullName evidence="1">Uncharacterized protein</fullName>
    </submittedName>
</protein>
<dbReference type="EMBL" id="BK015531">
    <property type="protein sequence ID" value="DAE11372.1"/>
    <property type="molecule type" value="Genomic_DNA"/>
</dbReference>
<reference evidence="1" key="1">
    <citation type="journal article" date="2021" name="Proc. Natl. Acad. Sci. U.S.A.">
        <title>A Catalog of Tens of Thousands of Viruses from Human Metagenomes Reveals Hidden Associations with Chronic Diseases.</title>
        <authorList>
            <person name="Tisza M.J."/>
            <person name="Buck C.B."/>
        </authorList>
    </citation>
    <scope>NUCLEOTIDE SEQUENCE</scope>
    <source>
        <strain evidence="1">CtWiL39</strain>
    </source>
</reference>
<accession>A0A8S5PYJ0</accession>
<proteinExistence type="predicted"/>
<evidence type="ECO:0000313" key="1">
    <source>
        <dbReference type="EMBL" id="DAE11372.1"/>
    </source>
</evidence>
<organism evidence="1">
    <name type="scientific">Myoviridae sp. ctWiL39</name>
    <dbReference type="NCBI Taxonomy" id="2825120"/>
    <lineage>
        <taxon>Viruses</taxon>
        <taxon>Duplodnaviria</taxon>
        <taxon>Heunggongvirae</taxon>
        <taxon>Uroviricota</taxon>
        <taxon>Caudoviricetes</taxon>
    </lineage>
</organism>
<sequence>MSRYIITIRADVWIGDTNITSDDIVDAYIDEAETAEEALSRFDWSRCIDGKDQEERQQAGDEVETAWTISAYELDEDGGPLNTDEPDATETRWERTIWTEYDN</sequence>